<feature type="compositionally biased region" description="Low complexity" evidence="3">
    <location>
        <begin position="94"/>
        <end position="107"/>
    </location>
</feature>
<feature type="compositionally biased region" description="Polar residues" evidence="3">
    <location>
        <begin position="10"/>
        <end position="25"/>
    </location>
</feature>
<dbReference type="Gene3D" id="2.120.10.30">
    <property type="entry name" value="TolB, C-terminal domain"/>
    <property type="match status" value="2"/>
</dbReference>
<protein>
    <submittedName>
        <fullName evidence="4">Uncharacterized protein</fullName>
    </submittedName>
</protein>
<evidence type="ECO:0000256" key="3">
    <source>
        <dbReference type="SAM" id="MobiDB-lite"/>
    </source>
</evidence>
<dbReference type="Proteomes" id="UP000444721">
    <property type="component" value="Unassembled WGS sequence"/>
</dbReference>
<keyword evidence="5" id="KW-1185">Reference proteome</keyword>
<proteinExistence type="predicted"/>
<evidence type="ECO:0000313" key="5">
    <source>
        <dbReference type="Proteomes" id="UP000444721"/>
    </source>
</evidence>
<dbReference type="AlphaFoldDB" id="A0A6A5BQJ4"/>
<dbReference type="GO" id="GO:0043161">
    <property type="term" value="P:proteasome-mediated ubiquitin-dependent protein catabolic process"/>
    <property type="evidence" value="ECO:0007669"/>
    <property type="project" value="TreeGrafter"/>
</dbReference>
<dbReference type="VEuPathDB" id="AmoebaDB:NfTy_084410"/>
<dbReference type="PROSITE" id="PS51125">
    <property type="entry name" value="NHL"/>
    <property type="match status" value="1"/>
</dbReference>
<sequence>MTVVEEDSSDQSGPTTSTDLCSSIHLTRRSPQEVHVGGQQGYHRDHHDKPDPSRSTAALAPINKQTPITSVTPKIASPIRFCSCCCIHRKRRSSNGTSSNGSASNDGVDSSTSSEKGQLSVLTNKTSISSYVTQLAKYPRWETTSTIYHYESVLNDTNSAHTCPSSPKLLSSLSNYANETMKSCDNHDDNLNVVLVLDTTTFSAHAGCTELFDLLKMKMRSTTRRTFSMNFEHVATLGKLSTSTMSMNGVNHPTNFDYQFYCPCDIKISYNCHVILVSDMGNRRIQVLDLATLRPRASINIAAKHLCIEANYDSRRNDALLVTCNDHCVYKYDLQQLIADSKLCSSTHSTSVKTNTSMATTATIAEPYKYIWRSGTPNVKGKASDQFNQPSGMAVWYGKSQPVVSSSNSQSSQNLIYVCDCNNNRIQVLQAHDGKVISSIGDFNSANKTHTTTDKQQRSPIQFKGPWDIQINEHAELVVCEVDTHRIQVLRQIVESSDACSGKNGSRSTTQQQNENYTWISTKSFGITKGYTSTFNHPRGVAIDKTREHIMLCDQDNNRIVVLHEKTGQVKCVFGSRGTMNGQFFKPHGICLNERTGELLVADYLNHRIQIFK</sequence>
<dbReference type="GO" id="GO:0061630">
    <property type="term" value="F:ubiquitin protein ligase activity"/>
    <property type="evidence" value="ECO:0007669"/>
    <property type="project" value="TreeGrafter"/>
</dbReference>
<dbReference type="GO" id="GO:0000209">
    <property type="term" value="P:protein polyubiquitination"/>
    <property type="evidence" value="ECO:0007669"/>
    <property type="project" value="TreeGrafter"/>
</dbReference>
<name>A0A6A5BQJ4_NAEFO</name>
<feature type="compositionally biased region" description="Polar residues" evidence="3">
    <location>
        <begin position="108"/>
        <end position="119"/>
    </location>
</feature>
<organism evidence="4 5">
    <name type="scientific">Naegleria fowleri</name>
    <name type="common">Brain eating amoeba</name>
    <dbReference type="NCBI Taxonomy" id="5763"/>
    <lineage>
        <taxon>Eukaryota</taxon>
        <taxon>Discoba</taxon>
        <taxon>Heterolobosea</taxon>
        <taxon>Tetramitia</taxon>
        <taxon>Eutetramitia</taxon>
        <taxon>Vahlkampfiidae</taxon>
        <taxon>Naegleria</taxon>
    </lineage>
</organism>
<dbReference type="EMBL" id="VFQX01000037">
    <property type="protein sequence ID" value="KAF0976414.1"/>
    <property type="molecule type" value="Genomic_DNA"/>
</dbReference>
<dbReference type="InterPro" id="IPR011042">
    <property type="entry name" value="6-blade_b-propeller_TolB-like"/>
</dbReference>
<accession>A0A6A5BQJ4</accession>
<dbReference type="PANTHER" id="PTHR24104">
    <property type="entry name" value="E3 UBIQUITIN-PROTEIN LIGASE NHLRC1-RELATED"/>
    <property type="match status" value="1"/>
</dbReference>
<dbReference type="VEuPathDB" id="AmoebaDB:NF0066080"/>
<reference evidence="4 5" key="1">
    <citation type="journal article" date="2019" name="Sci. Rep.">
        <title>Nanopore sequencing improves the draft genome of the human pathogenic amoeba Naegleria fowleri.</title>
        <authorList>
            <person name="Liechti N."/>
            <person name="Schurch N."/>
            <person name="Bruggmann R."/>
            <person name="Wittwer M."/>
        </authorList>
    </citation>
    <scope>NUCLEOTIDE SEQUENCE [LARGE SCALE GENOMIC DNA]</scope>
    <source>
        <strain evidence="4 5">ATCC 30894</strain>
    </source>
</reference>
<dbReference type="CDD" id="cd05819">
    <property type="entry name" value="NHL"/>
    <property type="match status" value="1"/>
</dbReference>
<dbReference type="Pfam" id="PF01436">
    <property type="entry name" value="NHL"/>
    <property type="match status" value="1"/>
</dbReference>
<gene>
    <name evidence="4" type="ORF">FDP41_004313</name>
</gene>
<evidence type="ECO:0000313" key="4">
    <source>
        <dbReference type="EMBL" id="KAF0976414.1"/>
    </source>
</evidence>
<dbReference type="VEuPathDB" id="AmoebaDB:FDP41_004313"/>
<dbReference type="SUPFAM" id="SSF50969">
    <property type="entry name" value="YVTN repeat-like/Quinoprotein amine dehydrogenase"/>
    <property type="match status" value="1"/>
</dbReference>
<feature type="repeat" description="NHL" evidence="2">
    <location>
        <begin position="571"/>
        <end position="613"/>
    </location>
</feature>
<evidence type="ECO:0000256" key="1">
    <source>
        <dbReference type="ARBA" id="ARBA00022737"/>
    </source>
</evidence>
<dbReference type="InterPro" id="IPR050952">
    <property type="entry name" value="TRIM-NHL_E3_ligases"/>
</dbReference>
<dbReference type="GeneID" id="68111531"/>
<feature type="compositionally biased region" description="Basic and acidic residues" evidence="3">
    <location>
        <begin position="42"/>
        <end position="52"/>
    </location>
</feature>
<feature type="region of interest" description="Disordered" evidence="3">
    <location>
        <begin position="1"/>
        <end position="65"/>
    </location>
</feature>
<comment type="caution">
    <text evidence="4">The sequence shown here is derived from an EMBL/GenBank/DDBJ whole genome shotgun (WGS) entry which is preliminary data.</text>
</comment>
<dbReference type="InterPro" id="IPR011044">
    <property type="entry name" value="Quino_amine_DH_bsu"/>
</dbReference>
<dbReference type="InterPro" id="IPR001258">
    <property type="entry name" value="NHL_repeat"/>
</dbReference>
<dbReference type="PANTHER" id="PTHR24104:SF25">
    <property type="entry name" value="PROTEIN LIN-41"/>
    <property type="match status" value="1"/>
</dbReference>
<feature type="region of interest" description="Disordered" evidence="3">
    <location>
        <begin position="91"/>
        <end position="119"/>
    </location>
</feature>
<dbReference type="OrthoDB" id="654191at2759"/>
<dbReference type="GO" id="GO:0008270">
    <property type="term" value="F:zinc ion binding"/>
    <property type="evidence" value="ECO:0007669"/>
    <property type="project" value="UniProtKB-KW"/>
</dbReference>
<dbReference type="RefSeq" id="XP_044561127.1">
    <property type="nucleotide sequence ID" value="XM_044707714.1"/>
</dbReference>
<evidence type="ECO:0000256" key="2">
    <source>
        <dbReference type="PROSITE-ProRule" id="PRU00504"/>
    </source>
</evidence>
<keyword evidence="1" id="KW-0677">Repeat</keyword>